<feature type="region of interest" description="Disordered" evidence="4">
    <location>
        <begin position="1406"/>
        <end position="1429"/>
    </location>
</feature>
<evidence type="ECO:0000256" key="3">
    <source>
        <dbReference type="ARBA" id="ARBA00023242"/>
    </source>
</evidence>
<evidence type="ECO:0000313" key="6">
    <source>
        <dbReference type="EMBL" id="KAF2085322.1"/>
    </source>
</evidence>
<feature type="compositionally biased region" description="Pro residues" evidence="4">
    <location>
        <begin position="872"/>
        <end position="884"/>
    </location>
</feature>
<feature type="compositionally biased region" description="Acidic residues" evidence="4">
    <location>
        <begin position="926"/>
        <end position="938"/>
    </location>
</feature>
<proteinExistence type="predicted"/>
<dbReference type="GO" id="GO:0005643">
    <property type="term" value="C:nuclear pore"/>
    <property type="evidence" value="ECO:0007669"/>
    <property type="project" value="TreeGrafter"/>
</dbReference>
<dbReference type="GO" id="GO:0006606">
    <property type="term" value="P:protein import into nucleus"/>
    <property type="evidence" value="ECO:0007669"/>
    <property type="project" value="TreeGrafter"/>
</dbReference>
<comment type="caution">
    <text evidence="6">The sequence shown here is derived from an EMBL/GenBank/DDBJ whole genome shotgun (WGS) entry which is preliminary data.</text>
</comment>
<keyword evidence="2" id="KW-0813">Transport</keyword>
<keyword evidence="7" id="KW-1185">Reference proteome</keyword>
<feature type="region of interest" description="Disordered" evidence="4">
    <location>
        <begin position="584"/>
        <end position="1082"/>
    </location>
</feature>
<protein>
    <recommendedName>
        <fullName evidence="5">Nucleoporin Nup159/Nup146 N-terminal domain-containing protein</fullName>
    </recommendedName>
</protein>
<dbReference type="GO" id="GO:0017056">
    <property type="term" value="F:structural constituent of nuclear pore"/>
    <property type="evidence" value="ECO:0007669"/>
    <property type="project" value="TreeGrafter"/>
</dbReference>
<dbReference type="EMBL" id="ML978731">
    <property type="protein sequence ID" value="KAF2085322.1"/>
    <property type="molecule type" value="Genomic_DNA"/>
</dbReference>
<dbReference type="GO" id="GO:0006405">
    <property type="term" value="P:RNA export from nucleus"/>
    <property type="evidence" value="ECO:0007669"/>
    <property type="project" value="TreeGrafter"/>
</dbReference>
<evidence type="ECO:0000256" key="1">
    <source>
        <dbReference type="ARBA" id="ARBA00004123"/>
    </source>
</evidence>
<dbReference type="InterPro" id="IPR015943">
    <property type="entry name" value="WD40/YVTN_repeat-like_dom_sf"/>
</dbReference>
<dbReference type="InterPro" id="IPR039462">
    <property type="entry name" value="Nup159/Nup146_N"/>
</dbReference>
<feature type="compositionally biased region" description="Low complexity" evidence="4">
    <location>
        <begin position="584"/>
        <end position="597"/>
    </location>
</feature>
<reference evidence="6" key="1">
    <citation type="journal article" date="2020" name="Stud. Mycol.">
        <title>101 Dothideomycetes genomes: a test case for predicting lifestyles and emergence of pathogens.</title>
        <authorList>
            <person name="Haridas S."/>
            <person name="Albert R."/>
            <person name="Binder M."/>
            <person name="Bloem J."/>
            <person name="Labutti K."/>
            <person name="Salamov A."/>
            <person name="Andreopoulos B."/>
            <person name="Baker S."/>
            <person name="Barry K."/>
            <person name="Bills G."/>
            <person name="Bluhm B."/>
            <person name="Cannon C."/>
            <person name="Castanera R."/>
            <person name="Culley D."/>
            <person name="Daum C."/>
            <person name="Ezra D."/>
            <person name="Gonzalez J."/>
            <person name="Henrissat B."/>
            <person name="Kuo A."/>
            <person name="Liang C."/>
            <person name="Lipzen A."/>
            <person name="Lutzoni F."/>
            <person name="Magnuson J."/>
            <person name="Mondo S."/>
            <person name="Nolan M."/>
            <person name="Ohm R."/>
            <person name="Pangilinan J."/>
            <person name="Park H.-J."/>
            <person name="Ramirez L."/>
            <person name="Alfaro M."/>
            <person name="Sun H."/>
            <person name="Tritt A."/>
            <person name="Yoshinaga Y."/>
            <person name="Zwiers L.-H."/>
            <person name="Turgeon B."/>
            <person name="Goodwin S."/>
            <person name="Spatafora J."/>
            <person name="Crous P."/>
            <person name="Grigoriev I."/>
        </authorList>
    </citation>
    <scope>NUCLEOTIDE SEQUENCE</scope>
    <source>
        <strain evidence="6">CBS 121410</strain>
    </source>
</reference>
<feature type="compositionally biased region" description="Polar residues" evidence="4">
    <location>
        <begin position="1359"/>
        <end position="1377"/>
    </location>
</feature>
<feature type="compositionally biased region" description="Basic and acidic residues" evidence="4">
    <location>
        <begin position="939"/>
        <end position="949"/>
    </location>
</feature>
<feature type="compositionally biased region" description="Basic and acidic residues" evidence="4">
    <location>
        <begin position="738"/>
        <end position="747"/>
    </location>
</feature>
<keyword evidence="3" id="KW-0539">Nucleus</keyword>
<dbReference type="SUPFAM" id="SSF117289">
    <property type="entry name" value="Nucleoporin domain"/>
    <property type="match status" value="1"/>
</dbReference>
<feature type="compositionally biased region" description="Polar residues" evidence="4">
    <location>
        <begin position="796"/>
        <end position="824"/>
    </location>
</feature>
<dbReference type="Pfam" id="PF16755">
    <property type="entry name" value="Beta-prop_NUP159_NUP214"/>
    <property type="match status" value="1"/>
</dbReference>
<evidence type="ECO:0000313" key="7">
    <source>
        <dbReference type="Proteomes" id="UP000799776"/>
    </source>
</evidence>
<feature type="compositionally biased region" description="Basic and acidic residues" evidence="4">
    <location>
        <begin position="1158"/>
        <end position="1169"/>
    </location>
</feature>
<dbReference type="Gene3D" id="2.130.10.10">
    <property type="entry name" value="YVTN repeat-like/Quinoprotein amine dehydrogenase"/>
    <property type="match status" value="1"/>
</dbReference>
<feature type="domain" description="Nucleoporin Nup159/Nup146 N-terminal" evidence="5">
    <location>
        <begin position="56"/>
        <end position="455"/>
    </location>
</feature>
<dbReference type="PANTHER" id="PTHR23193:SF23">
    <property type="entry name" value="NUCLEAR PORE COMPLEX PROTEIN NUP153"/>
    <property type="match status" value="1"/>
</dbReference>
<feature type="compositionally biased region" description="Basic and acidic residues" evidence="4">
    <location>
        <begin position="683"/>
        <end position="694"/>
    </location>
</feature>
<evidence type="ECO:0000256" key="2">
    <source>
        <dbReference type="ARBA" id="ARBA00022448"/>
    </source>
</evidence>
<gene>
    <name evidence="6" type="ORF">K490DRAFT_67740</name>
</gene>
<name>A0A9P4LUV8_9PEZI</name>
<comment type="subcellular location">
    <subcellularLocation>
        <location evidence="1">Nucleus</location>
    </subcellularLocation>
</comment>
<feature type="region of interest" description="Disordered" evidence="4">
    <location>
        <begin position="1359"/>
        <end position="1388"/>
    </location>
</feature>
<dbReference type="Proteomes" id="UP000799776">
    <property type="component" value="Unassembled WGS sequence"/>
</dbReference>
<dbReference type="OrthoDB" id="248320at2759"/>
<dbReference type="PANTHER" id="PTHR23193">
    <property type="entry name" value="NUCLEAR PORE COMPLEX PROTEIN NUP"/>
    <property type="match status" value="1"/>
</dbReference>
<dbReference type="InterPro" id="IPR026054">
    <property type="entry name" value="Nucleoporin"/>
</dbReference>
<accession>A0A9P4LUV8</accession>
<evidence type="ECO:0000256" key="4">
    <source>
        <dbReference type="SAM" id="MobiDB-lite"/>
    </source>
</evidence>
<feature type="compositionally biased region" description="Low complexity" evidence="4">
    <location>
        <begin position="643"/>
        <end position="656"/>
    </location>
</feature>
<organism evidence="6 7">
    <name type="scientific">Saccharata proteae CBS 121410</name>
    <dbReference type="NCBI Taxonomy" id="1314787"/>
    <lineage>
        <taxon>Eukaryota</taxon>
        <taxon>Fungi</taxon>
        <taxon>Dikarya</taxon>
        <taxon>Ascomycota</taxon>
        <taxon>Pezizomycotina</taxon>
        <taxon>Dothideomycetes</taxon>
        <taxon>Dothideomycetes incertae sedis</taxon>
        <taxon>Botryosphaeriales</taxon>
        <taxon>Saccharataceae</taxon>
        <taxon>Saccharata</taxon>
    </lineage>
</organism>
<feature type="compositionally biased region" description="Low complexity" evidence="4">
    <location>
        <begin position="984"/>
        <end position="1003"/>
    </location>
</feature>
<evidence type="ECO:0000259" key="5">
    <source>
        <dbReference type="Pfam" id="PF16755"/>
    </source>
</evidence>
<sequence length="1465" mass="153874">MAFSMPNAPGGAGDTAQAVPGPDIEEIVTEALSFKAISGSNRVKLLPTPWPSDALPPPTSNLLAIAPKKGILAAAGPDALYVSTTSKLREALENKALSEDRVTLFTPEISMPLPRLSQIAFTSDEEYLVMSAESGGGLAVHHLSELLAGNKDPVCQIATNGIAVRALVPNPAPGFAQNVAVVLQNGQFMVANLTEKTFVNGASGSPVLRENVSCVSWSNKGKQISAGMADGTVIQMKPEGSVQAVVPRAPGLEGDQNGKYKAHLRGRKAADLLPVSSLLWLANEDWLTIHTPTSFEEDAVPASTYHVVHREKNSNNFTFSKVTEDPAPPYGMNRSPPHHFIARLRNWGPNLDDTLIICSTASTELGLMTKSSAPLSSEFPITGTYTRTAMSNDQYSAQLPASDSNDTDMVSETSALGMALDLSSQSKVERPIPSSEISYSATPLPAVMTLNNEGFINGWWVVYNDSIIKEIPYEGLAVTGGPQSGQSAQSTPNTATFANSSFGKPMAPTFGAPTSGSSAFGSPGTGAFGRTSSLGANKPAWGGGNVGVTQTGGATFGQPAFGSASSLGSKPTFGAAGGLGNKASPWASSGGASAPTPSKIPTPFGGAASTDSPFSKLASGVSPFSTVAKPAGEPPTFKNQNLGSSVFGSGSIFGQSTVTPNQSFGGSATKTFGTASPSPFAKPRAEVPKDHESDMGDAEDQPATKESEPMDSEPNRQAPRSNLFGLSGDGFKVGSAFKGDETAKADVSKSSNVDTGTFGLGSSFGQALGDVASKSPKTPVNVGFGFGASPDKPKEGSTTPASGSAETPRPSDSSFGNLNQTPGHQSLFGKPAANGTSFTSATPAGGMFANFGRSRSPANAASTPAAKVKSPSLPPEDAPLPPDFTTPSNKANKQEDLPPLDGSPPPLAGSPPVKVEKPDSPGLEEIPSEDESEVEEERPEEHDSPEEGSKQPSLFSHPPSKPAPLSFGDLPSLEPGKGPNRAGSRSPPKSRSPSRSPVRAPSRTLFRGSAAPANIPPGQMFPPSSQEARLPRSPSPIRSASTSNLPSGPRRQVVAIPPHPPVTRPTSHPSAPPDPEPFIPDLDDEEAEMTRQLLESDPEPRKTIGEFYVHQDYARKASKDSVAASIEELYKDIQSMVDTVGLNAHTVEGFKRGNMLREKQRTRDDLDRDQQEDEDDWTLAEIPSLSALEDGTSQALDEGRLSDVRAKLADLHHLHKDALALRKSLLDIRKKIDARKDPSKAATAKAAALTEEQSMQQSSLRSTFGETHKLLAQAEESVVLLRTRIASLETSRNGSARAGPTVEAVEKTIVKMTAMVQQKSGDLDLLEQQMRKLGMHGTDSNEDDGLGLGLSSLTLQTRGSVSRESSPFTTPLTSRKSQLLPGSAVKTPASAGRSKLGYGFSYADSEMGSPAPIKSVEDEEVPEKGEGVSAEEVKIYRGKLAKRALVARQLRKVVAQRGTRVKRFD</sequence>
<feature type="compositionally biased region" description="Polar residues" evidence="4">
    <location>
        <begin position="657"/>
        <end position="677"/>
    </location>
</feature>
<feature type="region of interest" description="Disordered" evidence="4">
    <location>
        <begin position="1158"/>
        <end position="1177"/>
    </location>
</feature>
<feature type="compositionally biased region" description="Polar residues" evidence="4">
    <location>
        <begin position="1036"/>
        <end position="1046"/>
    </location>
</feature>
<dbReference type="GO" id="GO:0008139">
    <property type="term" value="F:nuclear localization sequence binding"/>
    <property type="evidence" value="ECO:0007669"/>
    <property type="project" value="TreeGrafter"/>
</dbReference>